<dbReference type="InterPro" id="IPR003689">
    <property type="entry name" value="ZIP"/>
</dbReference>
<dbReference type="Proteomes" id="UP001516400">
    <property type="component" value="Unassembled WGS sequence"/>
</dbReference>
<name>A0ABD2NTZ6_9CUCU</name>
<feature type="transmembrane region" description="Helical" evidence="8">
    <location>
        <begin position="73"/>
        <end position="97"/>
    </location>
</feature>
<evidence type="ECO:0000313" key="11">
    <source>
        <dbReference type="Proteomes" id="UP001516400"/>
    </source>
</evidence>
<feature type="signal peptide" evidence="9">
    <location>
        <begin position="1"/>
        <end position="20"/>
    </location>
</feature>
<feature type="chain" id="PRO_5044813266" evidence="9">
    <location>
        <begin position="21"/>
        <end position="265"/>
    </location>
</feature>
<dbReference type="EMBL" id="JABFTP020000144">
    <property type="protein sequence ID" value="KAL3282059.1"/>
    <property type="molecule type" value="Genomic_DNA"/>
</dbReference>
<evidence type="ECO:0000256" key="8">
    <source>
        <dbReference type="SAM" id="Phobius"/>
    </source>
</evidence>
<feature type="region of interest" description="Disordered" evidence="7">
    <location>
        <begin position="184"/>
        <end position="213"/>
    </location>
</feature>
<evidence type="ECO:0000256" key="7">
    <source>
        <dbReference type="SAM" id="MobiDB-lite"/>
    </source>
</evidence>
<comment type="similarity">
    <text evidence="6">Belongs to the ZIP transporter (TC 2.A.5) family. KE4/Catsup subfamily.</text>
</comment>
<dbReference type="Pfam" id="PF02535">
    <property type="entry name" value="Zip"/>
    <property type="match status" value="1"/>
</dbReference>
<sequence length="265" mass="29937">MVHQKLLIAVFFYLISSCASHGHSHEDIHHNHHHNEEPPSFKYSKAANEELHQEPNVKHYHSKKNDALNNTDLWLHAMGSTLLISAAPFFILFLVPLDNTEKQQPLLKVLLAFAAGGLLGDAFLHLIPHATTDHSHNHGHSHSNHDHIHEHDHVHDMSVGLWVLTGIVIFLIIEKFMRILKGGHSHSHTHKPKIEKRSDQDPKKSRKNTESIPEKDIKVAGYLNLAADFSHNFTDGLAIGSSYLAGNTIGEMQCCYNLQQPLEHY</sequence>
<dbReference type="GO" id="GO:0016020">
    <property type="term" value="C:membrane"/>
    <property type="evidence" value="ECO:0007669"/>
    <property type="project" value="UniProtKB-SubCell"/>
</dbReference>
<keyword evidence="4 8" id="KW-1133">Transmembrane helix</keyword>
<protein>
    <submittedName>
        <fullName evidence="10">Uncharacterized protein</fullName>
    </submittedName>
</protein>
<feature type="transmembrane region" description="Helical" evidence="8">
    <location>
        <begin position="109"/>
        <end position="127"/>
    </location>
</feature>
<keyword evidence="2" id="KW-0813">Transport</keyword>
<comment type="subcellular location">
    <subcellularLocation>
        <location evidence="1">Membrane</location>
        <topology evidence="1">Multi-pass membrane protein</topology>
    </subcellularLocation>
</comment>
<accession>A0ABD2NTZ6</accession>
<reference evidence="10 11" key="1">
    <citation type="journal article" date="2021" name="BMC Biol.">
        <title>Horizontally acquired antibacterial genes associated with adaptive radiation of ladybird beetles.</title>
        <authorList>
            <person name="Li H.S."/>
            <person name="Tang X.F."/>
            <person name="Huang Y.H."/>
            <person name="Xu Z.Y."/>
            <person name="Chen M.L."/>
            <person name="Du X.Y."/>
            <person name="Qiu B.Y."/>
            <person name="Chen P.T."/>
            <person name="Zhang W."/>
            <person name="Slipinski A."/>
            <person name="Escalona H.E."/>
            <person name="Waterhouse R.M."/>
            <person name="Zwick A."/>
            <person name="Pang H."/>
        </authorList>
    </citation>
    <scope>NUCLEOTIDE SEQUENCE [LARGE SCALE GENOMIC DNA]</scope>
    <source>
        <strain evidence="10">SYSU2018</strain>
    </source>
</reference>
<keyword evidence="9" id="KW-0732">Signal</keyword>
<dbReference type="AlphaFoldDB" id="A0ABD2NTZ6"/>
<dbReference type="PANTHER" id="PTHR16950">
    <property type="entry name" value="ZINC TRANSPORTER SLC39A7 HISTIDINE-RICH MEMBRANE PROTEIN KE4"/>
    <property type="match status" value="1"/>
</dbReference>
<evidence type="ECO:0000256" key="9">
    <source>
        <dbReference type="SAM" id="SignalP"/>
    </source>
</evidence>
<gene>
    <name evidence="10" type="ORF">HHI36_005259</name>
</gene>
<evidence type="ECO:0000256" key="1">
    <source>
        <dbReference type="ARBA" id="ARBA00004141"/>
    </source>
</evidence>
<evidence type="ECO:0000313" key="10">
    <source>
        <dbReference type="EMBL" id="KAL3282059.1"/>
    </source>
</evidence>
<feature type="compositionally biased region" description="Basic and acidic residues" evidence="7">
    <location>
        <begin position="195"/>
        <end position="213"/>
    </location>
</feature>
<keyword evidence="3 8" id="KW-0812">Transmembrane</keyword>
<dbReference type="PROSITE" id="PS51257">
    <property type="entry name" value="PROKAR_LIPOPROTEIN"/>
    <property type="match status" value="1"/>
</dbReference>
<keyword evidence="11" id="KW-1185">Reference proteome</keyword>
<dbReference type="PANTHER" id="PTHR16950:SF25">
    <property type="entry name" value="ZINC TRANSPORTER SLC39A7"/>
    <property type="match status" value="1"/>
</dbReference>
<evidence type="ECO:0000256" key="2">
    <source>
        <dbReference type="ARBA" id="ARBA00022448"/>
    </source>
</evidence>
<proteinExistence type="inferred from homology"/>
<evidence type="ECO:0000256" key="6">
    <source>
        <dbReference type="ARBA" id="ARBA00038485"/>
    </source>
</evidence>
<evidence type="ECO:0000256" key="3">
    <source>
        <dbReference type="ARBA" id="ARBA00022692"/>
    </source>
</evidence>
<feature type="transmembrane region" description="Helical" evidence="8">
    <location>
        <begin position="159"/>
        <end position="177"/>
    </location>
</feature>
<keyword evidence="5 8" id="KW-0472">Membrane</keyword>
<comment type="caution">
    <text evidence="10">The sequence shown here is derived from an EMBL/GenBank/DDBJ whole genome shotgun (WGS) entry which is preliminary data.</text>
</comment>
<feature type="compositionally biased region" description="Basic residues" evidence="7">
    <location>
        <begin position="184"/>
        <end position="194"/>
    </location>
</feature>
<evidence type="ECO:0000256" key="4">
    <source>
        <dbReference type="ARBA" id="ARBA00022989"/>
    </source>
</evidence>
<evidence type="ECO:0000256" key="5">
    <source>
        <dbReference type="ARBA" id="ARBA00023136"/>
    </source>
</evidence>
<organism evidence="10 11">
    <name type="scientific">Cryptolaemus montrouzieri</name>
    <dbReference type="NCBI Taxonomy" id="559131"/>
    <lineage>
        <taxon>Eukaryota</taxon>
        <taxon>Metazoa</taxon>
        <taxon>Ecdysozoa</taxon>
        <taxon>Arthropoda</taxon>
        <taxon>Hexapoda</taxon>
        <taxon>Insecta</taxon>
        <taxon>Pterygota</taxon>
        <taxon>Neoptera</taxon>
        <taxon>Endopterygota</taxon>
        <taxon>Coleoptera</taxon>
        <taxon>Polyphaga</taxon>
        <taxon>Cucujiformia</taxon>
        <taxon>Coccinelloidea</taxon>
        <taxon>Coccinellidae</taxon>
        <taxon>Scymninae</taxon>
        <taxon>Scymnini</taxon>
        <taxon>Cryptolaemus</taxon>
    </lineage>
</organism>